<dbReference type="AlphaFoldDB" id="S6AA09"/>
<gene>
    <name evidence="2" type="ORF">SCD_n01211</name>
</gene>
<evidence type="ECO:0000313" key="2">
    <source>
        <dbReference type="EMBL" id="BAN35040.1"/>
    </source>
</evidence>
<dbReference type="EMBL" id="AP013066">
    <property type="protein sequence ID" value="BAN35040.1"/>
    <property type="molecule type" value="Genomic_DNA"/>
</dbReference>
<keyword evidence="1" id="KW-0812">Transmembrane</keyword>
<keyword evidence="1" id="KW-1133">Transmembrane helix</keyword>
<dbReference type="STRING" id="1163617.SCD_n01211"/>
<sequence>MHPAFSVIFLTTLIGAGQGLFLALYTGQVYAFFHLLPQADGRFYAIGSLIALLLLIGGLVASFFHLGHPERAWRSAAKWRTSWLSREVIVLPAFMGVVFLYGVAHFLGWHASLVTFGTLTLDATMVLGVLGTVLCFALFLCTAMIYACLKFLQEWHSPLTVVNYLLLGSASGFTLATAYSVYAAPNLVGFYGEWAMVITLLALVTRVASLVRNARLKPKSTLQTAIGVRHGQIVQKSQGFMGGSFNTREFFHGKGAGLLRSVKWVFLVLVFVLPLLLLAGGLYASLSGLLFAAFLVQYVGLLAERWFFFAQANHPQNLYYQTIS</sequence>
<dbReference type="PANTHER" id="PTHR38095:SF1">
    <property type="entry name" value="ANAEROBIC DIMETHYL SULFOXIDE REDUCTASE CHAIN YNFH"/>
    <property type="match status" value="1"/>
</dbReference>
<dbReference type="GO" id="GO:0009390">
    <property type="term" value="C:dimethyl sulfoxide reductase complex"/>
    <property type="evidence" value="ECO:0007669"/>
    <property type="project" value="TreeGrafter"/>
</dbReference>
<proteinExistence type="predicted"/>
<evidence type="ECO:0000256" key="1">
    <source>
        <dbReference type="SAM" id="Phobius"/>
    </source>
</evidence>
<protein>
    <submittedName>
        <fullName evidence="2">DMSO reductase anchor subunit (DmsC)</fullName>
    </submittedName>
</protein>
<organism evidence="2 3">
    <name type="scientific">Sulfuricella denitrificans (strain DSM 22764 / NBRC 105220 / skB26)</name>
    <dbReference type="NCBI Taxonomy" id="1163617"/>
    <lineage>
        <taxon>Bacteria</taxon>
        <taxon>Pseudomonadati</taxon>
        <taxon>Pseudomonadota</taxon>
        <taxon>Betaproteobacteria</taxon>
        <taxon>Nitrosomonadales</taxon>
        <taxon>Sulfuricellaceae</taxon>
        <taxon>Sulfuricella</taxon>
    </lineage>
</organism>
<keyword evidence="3" id="KW-1185">Reference proteome</keyword>
<dbReference type="GO" id="GO:0005886">
    <property type="term" value="C:plasma membrane"/>
    <property type="evidence" value="ECO:0007669"/>
    <property type="project" value="TreeGrafter"/>
</dbReference>
<feature type="transmembrane region" description="Helical" evidence="1">
    <location>
        <begin position="123"/>
        <end position="149"/>
    </location>
</feature>
<feature type="transmembrane region" description="Helical" evidence="1">
    <location>
        <begin position="264"/>
        <end position="283"/>
    </location>
</feature>
<feature type="transmembrane region" description="Helical" evidence="1">
    <location>
        <begin position="289"/>
        <end position="308"/>
    </location>
</feature>
<keyword evidence="1" id="KW-0472">Membrane</keyword>
<evidence type="ECO:0000313" key="3">
    <source>
        <dbReference type="Proteomes" id="UP000015559"/>
    </source>
</evidence>
<dbReference type="HOGENOM" id="CLU_077429_0_0_4"/>
<dbReference type="OrthoDB" id="5520897at2"/>
<dbReference type="Proteomes" id="UP000015559">
    <property type="component" value="Chromosome"/>
</dbReference>
<dbReference type="RefSeq" id="WP_009206008.1">
    <property type="nucleotide sequence ID" value="NC_022357.1"/>
</dbReference>
<feature type="transmembrane region" description="Helical" evidence="1">
    <location>
        <begin position="43"/>
        <end position="67"/>
    </location>
</feature>
<feature type="transmembrane region" description="Helical" evidence="1">
    <location>
        <begin position="161"/>
        <end position="182"/>
    </location>
</feature>
<dbReference type="GO" id="GO:0019645">
    <property type="term" value="P:anaerobic electron transport chain"/>
    <property type="evidence" value="ECO:0007669"/>
    <property type="project" value="InterPro"/>
</dbReference>
<name>S6AA09_SULDS</name>
<feature type="transmembrane region" description="Helical" evidence="1">
    <location>
        <begin position="88"/>
        <end position="111"/>
    </location>
</feature>
<dbReference type="eggNOG" id="COG3302">
    <property type="taxonomic scope" value="Bacteria"/>
</dbReference>
<dbReference type="PANTHER" id="PTHR38095">
    <property type="entry name" value="ANAEROBIC DIMETHYL SULFOXIDE REDUCTASE CHAIN YNFH"/>
    <property type="match status" value="1"/>
</dbReference>
<dbReference type="GO" id="GO:0009389">
    <property type="term" value="F:dimethyl sulfoxide reductase activity"/>
    <property type="evidence" value="ECO:0007669"/>
    <property type="project" value="TreeGrafter"/>
</dbReference>
<dbReference type="InterPro" id="IPR007059">
    <property type="entry name" value="DmsC"/>
</dbReference>
<dbReference type="KEGG" id="sdr:SCD_n01211"/>
<accession>S6AA09</accession>
<dbReference type="Pfam" id="PF04976">
    <property type="entry name" value="DmsC"/>
    <property type="match status" value="1"/>
</dbReference>
<reference evidence="2 3" key="1">
    <citation type="journal article" date="2012" name="Appl. Environ. Microbiol.">
        <title>Draft genome sequence of a psychrotolerant sulfur-oxidizing bacterium, Sulfuricella denitrificans skB26, and proteomic insights into cold adaptation.</title>
        <authorList>
            <person name="Watanabe T."/>
            <person name="Kojima H."/>
            <person name="Fukui M."/>
        </authorList>
    </citation>
    <scope>NUCLEOTIDE SEQUENCE [LARGE SCALE GENOMIC DNA]</scope>
    <source>
        <strain evidence="3">skB26</strain>
    </source>
</reference>
<feature type="transmembrane region" description="Helical" evidence="1">
    <location>
        <begin position="194"/>
        <end position="211"/>
    </location>
</feature>